<reference evidence="2" key="1">
    <citation type="submission" date="2022-11" db="UniProtKB">
        <authorList>
            <consortium name="WormBaseParasite"/>
        </authorList>
    </citation>
    <scope>IDENTIFICATION</scope>
</reference>
<evidence type="ECO:0000313" key="1">
    <source>
        <dbReference type="Proteomes" id="UP000887579"/>
    </source>
</evidence>
<evidence type="ECO:0000313" key="2">
    <source>
        <dbReference type="WBParaSite" id="ES5_v2.g27489.t1"/>
    </source>
</evidence>
<sequence>MEDYDKNGMLAKGEEVQYSDDPTPSRQTYSTEGIKRDPTMPFKVTHSLMDAMSSTTSATTYLQDSEATIYPTLVPETVIDEEDDVQQDNNNNNEEDD</sequence>
<dbReference type="WBParaSite" id="ES5_v2.g27489.t1">
    <property type="protein sequence ID" value="ES5_v2.g27489.t1"/>
    <property type="gene ID" value="ES5_v2.g27489"/>
</dbReference>
<accession>A0AC34GDK2</accession>
<dbReference type="Proteomes" id="UP000887579">
    <property type="component" value="Unplaced"/>
</dbReference>
<protein>
    <submittedName>
        <fullName evidence="2">Uncharacterized protein</fullName>
    </submittedName>
</protein>
<name>A0AC34GDK2_9BILA</name>
<organism evidence="1 2">
    <name type="scientific">Panagrolaimus sp. ES5</name>
    <dbReference type="NCBI Taxonomy" id="591445"/>
    <lineage>
        <taxon>Eukaryota</taxon>
        <taxon>Metazoa</taxon>
        <taxon>Ecdysozoa</taxon>
        <taxon>Nematoda</taxon>
        <taxon>Chromadorea</taxon>
        <taxon>Rhabditida</taxon>
        <taxon>Tylenchina</taxon>
        <taxon>Panagrolaimomorpha</taxon>
        <taxon>Panagrolaimoidea</taxon>
        <taxon>Panagrolaimidae</taxon>
        <taxon>Panagrolaimus</taxon>
    </lineage>
</organism>
<proteinExistence type="predicted"/>